<evidence type="ECO:0000256" key="4">
    <source>
        <dbReference type="ARBA" id="ARBA00022989"/>
    </source>
</evidence>
<organism evidence="8 9">
    <name type="scientific">Henosepilachna vigintioctopunctata</name>
    <dbReference type="NCBI Taxonomy" id="420089"/>
    <lineage>
        <taxon>Eukaryota</taxon>
        <taxon>Metazoa</taxon>
        <taxon>Ecdysozoa</taxon>
        <taxon>Arthropoda</taxon>
        <taxon>Hexapoda</taxon>
        <taxon>Insecta</taxon>
        <taxon>Pterygota</taxon>
        <taxon>Neoptera</taxon>
        <taxon>Endopterygota</taxon>
        <taxon>Coleoptera</taxon>
        <taxon>Polyphaga</taxon>
        <taxon>Cucujiformia</taxon>
        <taxon>Coccinelloidea</taxon>
        <taxon>Coccinellidae</taxon>
        <taxon>Epilachninae</taxon>
        <taxon>Epilachnini</taxon>
        <taxon>Henosepilachna</taxon>
    </lineage>
</organism>
<sequence>MAQYEPKGFHPGNTLFSGISDSTGMAIDQINFVVSQVVLLLLASVLRTYFHPSKTRAETRLWFELIVGLLAGAFCFGRHVVHLVVMPALCFIVMANMDPWIMQRIVLLVSLTYLSILHLYRQTYNYGSSGVDVTGPIMVMTQKVTSLAFNIHDGKTKSEEEMKKNQKLEAMKETPDLLSYFSYCLTFQTLMAGPSISFKNYLDFIEGKNFKVYTAISKKQLPASSTEPSPIPVVVQKVFIAAICGASFIIVGTYFPVSGMKESKFIEDTSISYKFWYIYVSTGASRLKYYFAWIFADAICNSSGLGFSGYNEKGEAKWDAMSNIEIVKFETGTNLKETIDAWNIRTNVWLRTVAYERSTKYPTVMTFSLSALWHGFYPGYYITFASGALFTAAARVGRRHIRHFFLKTNELKAFYDVLTFIVTRLIITYITFSFVLLELGPSLQLYMSLYWCLHILGLALLIFAPILIPKPNPGHVNVNQIENTLRQVGPYH</sequence>
<reference evidence="8 9" key="1">
    <citation type="submission" date="2023-03" db="EMBL/GenBank/DDBJ databases">
        <title>Genome insight into feeding habits of ladybird beetles.</title>
        <authorList>
            <person name="Li H.-S."/>
            <person name="Huang Y.-H."/>
            <person name="Pang H."/>
        </authorList>
    </citation>
    <scope>NUCLEOTIDE SEQUENCE [LARGE SCALE GENOMIC DNA]</scope>
    <source>
        <strain evidence="8">SYSU_2023b</strain>
        <tissue evidence="8">Whole body</tissue>
    </source>
</reference>
<keyword evidence="3 7" id="KW-0812">Transmembrane</keyword>
<feature type="transmembrane region" description="Helical" evidence="7">
    <location>
        <begin position="371"/>
        <end position="392"/>
    </location>
</feature>
<keyword evidence="2" id="KW-0808">Transferase</keyword>
<name>A0AAW1UTF7_9CUCU</name>
<evidence type="ECO:0000256" key="2">
    <source>
        <dbReference type="ARBA" id="ARBA00022679"/>
    </source>
</evidence>
<dbReference type="Pfam" id="PF03062">
    <property type="entry name" value="MBOAT"/>
    <property type="match status" value="1"/>
</dbReference>
<comment type="subcellular location">
    <subcellularLocation>
        <location evidence="1">Membrane</location>
        <topology evidence="1">Multi-pass membrane protein</topology>
    </subcellularLocation>
</comment>
<feature type="transmembrane region" description="Helical" evidence="7">
    <location>
        <begin position="413"/>
        <end position="436"/>
    </location>
</feature>
<dbReference type="EMBL" id="JARQZJ010000093">
    <property type="protein sequence ID" value="KAK9884428.1"/>
    <property type="molecule type" value="Genomic_DNA"/>
</dbReference>
<dbReference type="PANTHER" id="PTHR13906:SF4">
    <property type="entry name" value="LYSOPHOSPHOLIPID ACYLTRANSFERASE 6"/>
    <property type="match status" value="1"/>
</dbReference>
<feature type="transmembrane region" description="Helical" evidence="7">
    <location>
        <begin position="30"/>
        <end position="50"/>
    </location>
</feature>
<accession>A0AAW1UTF7</accession>
<keyword evidence="9" id="KW-1185">Reference proteome</keyword>
<gene>
    <name evidence="8" type="ORF">WA026_007275</name>
</gene>
<evidence type="ECO:0000256" key="6">
    <source>
        <dbReference type="ARBA" id="ARBA00023315"/>
    </source>
</evidence>
<feature type="transmembrane region" description="Helical" evidence="7">
    <location>
        <begin position="234"/>
        <end position="255"/>
    </location>
</feature>
<dbReference type="InterPro" id="IPR004299">
    <property type="entry name" value="MBOAT_fam"/>
</dbReference>
<feature type="transmembrane region" description="Helical" evidence="7">
    <location>
        <begin position="101"/>
        <end position="120"/>
    </location>
</feature>
<evidence type="ECO:0000313" key="8">
    <source>
        <dbReference type="EMBL" id="KAK9884428.1"/>
    </source>
</evidence>
<dbReference type="PANTHER" id="PTHR13906">
    <property type="entry name" value="PORCUPINE"/>
    <property type="match status" value="1"/>
</dbReference>
<dbReference type="GO" id="GO:0016020">
    <property type="term" value="C:membrane"/>
    <property type="evidence" value="ECO:0007669"/>
    <property type="project" value="UniProtKB-SubCell"/>
</dbReference>
<feature type="transmembrane region" description="Helical" evidence="7">
    <location>
        <begin position="448"/>
        <end position="468"/>
    </location>
</feature>
<proteinExistence type="predicted"/>
<keyword evidence="5 7" id="KW-0472">Membrane</keyword>
<protein>
    <submittedName>
        <fullName evidence="8">Uncharacterized protein</fullName>
    </submittedName>
</protein>
<keyword evidence="6" id="KW-0012">Acyltransferase</keyword>
<feature type="transmembrane region" description="Helical" evidence="7">
    <location>
        <begin position="62"/>
        <end position="95"/>
    </location>
</feature>
<comment type="caution">
    <text evidence="8">The sequence shown here is derived from an EMBL/GenBank/DDBJ whole genome shotgun (WGS) entry which is preliminary data.</text>
</comment>
<evidence type="ECO:0000256" key="3">
    <source>
        <dbReference type="ARBA" id="ARBA00022692"/>
    </source>
</evidence>
<dbReference type="GO" id="GO:0030258">
    <property type="term" value="P:lipid modification"/>
    <property type="evidence" value="ECO:0007669"/>
    <property type="project" value="TreeGrafter"/>
</dbReference>
<evidence type="ECO:0000256" key="1">
    <source>
        <dbReference type="ARBA" id="ARBA00004141"/>
    </source>
</evidence>
<evidence type="ECO:0000256" key="7">
    <source>
        <dbReference type="SAM" id="Phobius"/>
    </source>
</evidence>
<evidence type="ECO:0000256" key="5">
    <source>
        <dbReference type="ARBA" id="ARBA00023136"/>
    </source>
</evidence>
<dbReference type="InterPro" id="IPR049941">
    <property type="entry name" value="LPLAT_7/PORCN-like"/>
</dbReference>
<dbReference type="Proteomes" id="UP001431783">
    <property type="component" value="Unassembled WGS sequence"/>
</dbReference>
<keyword evidence="4 7" id="KW-1133">Transmembrane helix</keyword>
<dbReference type="GO" id="GO:0016746">
    <property type="term" value="F:acyltransferase activity"/>
    <property type="evidence" value="ECO:0007669"/>
    <property type="project" value="UniProtKB-KW"/>
</dbReference>
<dbReference type="AlphaFoldDB" id="A0AAW1UTF7"/>
<evidence type="ECO:0000313" key="9">
    <source>
        <dbReference type="Proteomes" id="UP001431783"/>
    </source>
</evidence>